<keyword evidence="7" id="KW-0539">Nucleus</keyword>
<evidence type="ECO:0000313" key="13">
    <source>
        <dbReference type="Proteomes" id="UP000030750"/>
    </source>
</evidence>
<protein>
    <submittedName>
        <fullName evidence="12">Uncharacterized protein</fullName>
    </submittedName>
</protein>
<evidence type="ECO:0000256" key="2">
    <source>
        <dbReference type="ARBA" id="ARBA00004496"/>
    </source>
</evidence>
<comment type="subcellular location">
    <subcellularLocation>
        <location evidence="2">Cytoplasm</location>
    </subcellularLocation>
    <subcellularLocation>
        <location evidence="1">Nucleus</location>
    </subcellularLocation>
</comment>
<evidence type="ECO:0000256" key="8">
    <source>
        <dbReference type="ARBA" id="ARBA00023306"/>
    </source>
</evidence>
<evidence type="ECO:0000256" key="4">
    <source>
        <dbReference type="ARBA" id="ARBA00022490"/>
    </source>
</evidence>
<feature type="compositionally biased region" description="Basic and acidic residues" evidence="9">
    <location>
        <begin position="430"/>
        <end position="445"/>
    </location>
</feature>
<organism evidence="12 13">
    <name type="scientific">Eimeria brunetti</name>
    <dbReference type="NCBI Taxonomy" id="51314"/>
    <lineage>
        <taxon>Eukaryota</taxon>
        <taxon>Sar</taxon>
        <taxon>Alveolata</taxon>
        <taxon>Apicomplexa</taxon>
        <taxon>Conoidasida</taxon>
        <taxon>Coccidia</taxon>
        <taxon>Eucoccidiorida</taxon>
        <taxon>Eimeriorina</taxon>
        <taxon>Eimeriidae</taxon>
        <taxon>Eimeria</taxon>
    </lineage>
</organism>
<keyword evidence="6" id="KW-0508">mRNA splicing</keyword>
<keyword evidence="8" id="KW-0131">Cell cycle</keyword>
<accession>U6LP48</accession>
<dbReference type="OrthoDB" id="547031at2759"/>
<feature type="compositionally biased region" description="Acidic residues" evidence="9">
    <location>
        <begin position="317"/>
        <end position="343"/>
    </location>
</feature>
<dbReference type="PANTHER" id="PTHR12786">
    <property type="entry name" value="SPLICING FACTOR SF3A-RELATED"/>
    <property type="match status" value="1"/>
</dbReference>
<evidence type="ECO:0000256" key="1">
    <source>
        <dbReference type="ARBA" id="ARBA00004123"/>
    </source>
</evidence>
<evidence type="ECO:0000259" key="11">
    <source>
        <dbReference type="Pfam" id="PF22782"/>
    </source>
</evidence>
<evidence type="ECO:0000256" key="9">
    <source>
        <dbReference type="SAM" id="MobiDB-lite"/>
    </source>
</evidence>
<feature type="domain" description="SDE2/SF3A3 SAP" evidence="10">
    <location>
        <begin position="465"/>
        <end position="536"/>
    </location>
</feature>
<dbReference type="GO" id="GO:0005737">
    <property type="term" value="C:cytoplasm"/>
    <property type="evidence" value="ECO:0007669"/>
    <property type="project" value="UniProtKB-SubCell"/>
</dbReference>
<evidence type="ECO:0000259" key="10">
    <source>
        <dbReference type="Pfam" id="PF13297"/>
    </source>
</evidence>
<evidence type="ECO:0000256" key="3">
    <source>
        <dbReference type="ARBA" id="ARBA00008726"/>
    </source>
</evidence>
<dbReference type="Proteomes" id="UP000030750">
    <property type="component" value="Unassembled WGS sequence"/>
</dbReference>
<dbReference type="GO" id="GO:0006397">
    <property type="term" value="P:mRNA processing"/>
    <property type="evidence" value="ECO:0007669"/>
    <property type="project" value="UniProtKB-KW"/>
</dbReference>
<dbReference type="AlphaFoldDB" id="U6LP48"/>
<evidence type="ECO:0000313" key="12">
    <source>
        <dbReference type="EMBL" id="CDJ50364.1"/>
    </source>
</evidence>
<dbReference type="PANTHER" id="PTHR12786:SF1">
    <property type="entry name" value="SPLICING REGULATOR SDE2"/>
    <property type="match status" value="1"/>
</dbReference>
<dbReference type="GO" id="GO:0005634">
    <property type="term" value="C:nucleus"/>
    <property type="evidence" value="ECO:0007669"/>
    <property type="project" value="UniProtKB-SubCell"/>
</dbReference>
<dbReference type="VEuPathDB" id="ToxoDB:EBH_0083010"/>
<feature type="compositionally biased region" description="Low complexity" evidence="9">
    <location>
        <begin position="378"/>
        <end position="397"/>
    </location>
</feature>
<evidence type="ECO:0000256" key="6">
    <source>
        <dbReference type="ARBA" id="ARBA00023187"/>
    </source>
</evidence>
<feature type="domain" description="SDE2-like" evidence="11">
    <location>
        <begin position="183"/>
        <end position="279"/>
    </location>
</feature>
<dbReference type="EMBL" id="HG712188">
    <property type="protein sequence ID" value="CDJ50364.1"/>
    <property type="molecule type" value="Genomic_DNA"/>
</dbReference>
<proteinExistence type="inferred from homology"/>
<feature type="compositionally biased region" description="Low complexity" evidence="9">
    <location>
        <begin position="344"/>
        <end position="361"/>
    </location>
</feature>
<name>U6LP48_9EIME</name>
<gene>
    <name evidence="12" type="ORF">EBH_0083010</name>
</gene>
<dbReference type="InterPro" id="IPR025086">
    <property type="entry name" value="SDE2/SF3A3_SAP"/>
</dbReference>
<keyword evidence="4" id="KW-0963">Cytoplasm</keyword>
<dbReference type="Pfam" id="PF22782">
    <property type="entry name" value="SDE2"/>
    <property type="match status" value="1"/>
</dbReference>
<evidence type="ECO:0000256" key="7">
    <source>
        <dbReference type="ARBA" id="ARBA00023242"/>
    </source>
</evidence>
<feature type="region of interest" description="Disordered" evidence="9">
    <location>
        <begin position="430"/>
        <end position="449"/>
    </location>
</feature>
<dbReference type="GO" id="GO:0008380">
    <property type="term" value="P:RNA splicing"/>
    <property type="evidence" value="ECO:0007669"/>
    <property type="project" value="UniProtKB-KW"/>
</dbReference>
<dbReference type="InterPro" id="IPR053822">
    <property type="entry name" value="SDE2-like_dom"/>
</dbReference>
<sequence length="543" mass="57871">MKAACCFNKEPKSAGDGSSIHPQLQPTSRSRKVTFLINLPCGGTSVASVSLEDLPLLTAAEAQRLATEGKRGASPVERLATSTCIQASSCGLYVPGHFLLSLAAARAGFHVAEAASKLRLLVQQKEVYPHTSLPLETVIGTDAGFELAADLGFRVRAAADTKATAAAPSAPLCSLWLLLRLPGGKGGFGALLKKQRRRKRANFSIDACRDLTGRRIRQAQVVERLKAWMEKKKKEDALVAALTRGAEEKVPEAKPTVALDDAFIAEQLAQVSEMSSAVAQGLKQQVELRKKLEEEQRNRAAKPQNRAVFSQLREAVEVDSDDDDEEWTSDTDGDEECNVDEQDSTSSSSSSSSDNFSSIPSEARTTAGVSNKGTEGRAVATSSNSALASSSGASKYATGPASGKNGEKAAAESPRVDPAAAALMQQLEQMRLKASAEREKERQRQAEAAAEAARAAALAEKAAAEAAEKVAREARQLDVSRFNTAEELAKAVDAAVVKEKLRQLGWKCGGRPEERAARLLQLKTVDLSNVPKALLARPPSRMA</sequence>
<feature type="compositionally biased region" description="Polar residues" evidence="9">
    <location>
        <begin position="363"/>
        <end position="373"/>
    </location>
</feature>
<dbReference type="Pfam" id="PF13297">
    <property type="entry name" value="SDE2_2C"/>
    <property type="match status" value="1"/>
</dbReference>
<dbReference type="InterPro" id="IPR051421">
    <property type="entry name" value="RNA_Proc_DNA_Dmg_Regulator"/>
</dbReference>
<keyword evidence="5" id="KW-0507">mRNA processing</keyword>
<feature type="region of interest" description="Disordered" evidence="9">
    <location>
        <begin position="314"/>
        <end position="420"/>
    </location>
</feature>
<comment type="similarity">
    <text evidence="3">Belongs to the SDE2 family.</text>
</comment>
<reference evidence="12" key="1">
    <citation type="submission" date="2013-10" db="EMBL/GenBank/DDBJ databases">
        <title>Genomic analysis of the causative agents of coccidiosis in chickens.</title>
        <authorList>
            <person name="Reid A.J."/>
            <person name="Blake D."/>
            <person name="Billington K."/>
            <person name="Browne H."/>
            <person name="Dunn M."/>
            <person name="Hung S."/>
            <person name="Kawahara F."/>
            <person name="Miranda-Saavedra D."/>
            <person name="Mourier T."/>
            <person name="Nagra H."/>
            <person name="Otto T.D."/>
            <person name="Rawlings N."/>
            <person name="Sanchez A."/>
            <person name="Sanders M."/>
            <person name="Subramaniam C."/>
            <person name="Tay Y."/>
            <person name="Dear P."/>
            <person name="Doerig C."/>
            <person name="Gruber A."/>
            <person name="Parkinson J."/>
            <person name="Shirley M."/>
            <person name="Wan K.L."/>
            <person name="Berriman M."/>
            <person name="Tomley F."/>
            <person name="Pain A."/>
        </authorList>
    </citation>
    <scope>NUCLEOTIDE SEQUENCE [LARGE SCALE GENOMIC DNA]</scope>
    <source>
        <strain evidence="12">Houghton</strain>
    </source>
</reference>
<evidence type="ECO:0000256" key="5">
    <source>
        <dbReference type="ARBA" id="ARBA00022664"/>
    </source>
</evidence>
<keyword evidence="13" id="KW-1185">Reference proteome</keyword>
<reference evidence="12" key="2">
    <citation type="submission" date="2013-10" db="EMBL/GenBank/DDBJ databases">
        <authorList>
            <person name="Aslett M."/>
        </authorList>
    </citation>
    <scope>NUCLEOTIDE SEQUENCE [LARGE SCALE GENOMIC DNA]</scope>
    <source>
        <strain evidence="12">Houghton</strain>
    </source>
</reference>